<gene>
    <name evidence="9" type="ORF">TRIHO_44590</name>
</gene>
<evidence type="ECO:0000256" key="3">
    <source>
        <dbReference type="ARBA" id="ARBA00022448"/>
    </source>
</evidence>
<comment type="subcellular location">
    <subcellularLocation>
        <location evidence="1">Cell membrane</location>
        <topology evidence="1">Multi-pass membrane protein</topology>
    </subcellularLocation>
</comment>
<evidence type="ECO:0000256" key="8">
    <source>
        <dbReference type="SAM" id="Phobius"/>
    </source>
</evidence>
<dbReference type="PANTHER" id="PTHR36838">
    <property type="entry name" value="AUXIN EFFLUX CARRIER FAMILY PROTEIN"/>
    <property type="match status" value="1"/>
</dbReference>
<comment type="caution">
    <text evidence="9">The sequence shown here is derived from an EMBL/GenBank/DDBJ whole genome shotgun (WGS) entry which is preliminary data.</text>
</comment>
<dbReference type="InterPro" id="IPR004776">
    <property type="entry name" value="Mem_transp_PIN-like"/>
</dbReference>
<keyword evidence="4" id="KW-1003">Cell membrane</keyword>
<organism evidence="9 10">
    <name type="scientific">Tritonibacter horizontis</name>
    <dbReference type="NCBI Taxonomy" id="1768241"/>
    <lineage>
        <taxon>Bacteria</taxon>
        <taxon>Pseudomonadati</taxon>
        <taxon>Pseudomonadota</taxon>
        <taxon>Alphaproteobacteria</taxon>
        <taxon>Rhodobacterales</taxon>
        <taxon>Paracoccaceae</taxon>
        <taxon>Tritonibacter</taxon>
    </lineage>
</organism>
<reference evidence="9 10" key="1">
    <citation type="submission" date="2015-12" db="EMBL/GenBank/DDBJ databases">
        <title>Genome sequence of the marine Rhodobacteraceae strain O3.65, Candidatus Tritonibacter horizontis.</title>
        <authorList>
            <person name="Poehlein A."/>
            <person name="Giebel H.A."/>
            <person name="Voget S."/>
            <person name="Brinkhoff T."/>
        </authorList>
    </citation>
    <scope>NUCLEOTIDE SEQUENCE [LARGE SCALE GENOMIC DNA]</scope>
    <source>
        <strain evidence="9 10">O3.65</strain>
    </source>
</reference>
<keyword evidence="7 8" id="KW-0472">Membrane</keyword>
<dbReference type="Pfam" id="PF03547">
    <property type="entry name" value="Mem_trans"/>
    <property type="match status" value="2"/>
</dbReference>
<feature type="transmembrane region" description="Helical" evidence="8">
    <location>
        <begin position="286"/>
        <end position="308"/>
    </location>
</feature>
<keyword evidence="10" id="KW-1185">Reference proteome</keyword>
<proteinExistence type="inferred from homology"/>
<feature type="transmembrane region" description="Helical" evidence="8">
    <location>
        <begin position="171"/>
        <end position="191"/>
    </location>
</feature>
<evidence type="ECO:0000313" key="10">
    <source>
        <dbReference type="Proteomes" id="UP000068382"/>
    </source>
</evidence>
<name>A0A132BQA7_9RHOB</name>
<feature type="transmembrane region" description="Helical" evidence="8">
    <location>
        <begin position="127"/>
        <end position="150"/>
    </location>
</feature>
<keyword evidence="5 8" id="KW-0812">Transmembrane</keyword>
<feature type="transmembrane region" description="Helical" evidence="8">
    <location>
        <begin position="6"/>
        <end position="24"/>
    </location>
</feature>
<dbReference type="PANTHER" id="PTHR36838:SF3">
    <property type="entry name" value="TRANSPORTER AUXIN EFFLUX CARRIER EC FAMILY"/>
    <property type="match status" value="1"/>
</dbReference>
<dbReference type="OrthoDB" id="9810457at2"/>
<dbReference type="RefSeq" id="WP_068248908.1">
    <property type="nucleotide sequence ID" value="NZ_LPUY01000138.1"/>
</dbReference>
<dbReference type="Proteomes" id="UP000068382">
    <property type="component" value="Unassembled WGS sequence"/>
</dbReference>
<dbReference type="EMBL" id="LPUY01000138">
    <property type="protein sequence ID" value="KUP90593.1"/>
    <property type="molecule type" value="Genomic_DNA"/>
</dbReference>
<comment type="similarity">
    <text evidence="2">Belongs to the auxin efflux carrier (TC 2.A.69) family.</text>
</comment>
<dbReference type="AlphaFoldDB" id="A0A132BQA7"/>
<evidence type="ECO:0000256" key="7">
    <source>
        <dbReference type="ARBA" id="ARBA00023136"/>
    </source>
</evidence>
<sequence>MIFSLFNVVLPVFVVVGIGYVLTLRGMFQQSQIDGLMKFAQGVAIPFLLFRAMAGIDLSAGFDPDLLISFYVSAGACFFAGFGGARLFFKRDWEDCVAIGFCCLFSNSVLLGLPITERAFGPDALVGNYAIIAFHSPFCYGLGITAMEIFRNRGNGTMRTVSAVLKSIFNNNLILAILAGFAVNLSGFSIPASVDDALAVVASAGLPTALFALGGIMVQYRPEGDLRTIAMVCCISLLLHPALVYGLGSALEVREDLFRSGVVNAAMAPGINGYIFANMYGRAKRVAASSVLIATASCVVTAMLWLTLLS</sequence>
<evidence type="ECO:0000313" key="9">
    <source>
        <dbReference type="EMBL" id="KUP90593.1"/>
    </source>
</evidence>
<feature type="transmembrane region" description="Helical" evidence="8">
    <location>
        <begin position="96"/>
        <end position="115"/>
    </location>
</feature>
<feature type="transmembrane region" description="Helical" evidence="8">
    <location>
        <begin position="68"/>
        <end position="89"/>
    </location>
</feature>
<dbReference type="GO" id="GO:0055085">
    <property type="term" value="P:transmembrane transport"/>
    <property type="evidence" value="ECO:0007669"/>
    <property type="project" value="InterPro"/>
</dbReference>
<evidence type="ECO:0000256" key="1">
    <source>
        <dbReference type="ARBA" id="ARBA00004651"/>
    </source>
</evidence>
<keyword evidence="3" id="KW-0813">Transport</keyword>
<accession>A0A132BQA7</accession>
<dbReference type="PATRIC" id="fig|1768241.3.peg.4657"/>
<dbReference type="GO" id="GO:0005886">
    <property type="term" value="C:plasma membrane"/>
    <property type="evidence" value="ECO:0007669"/>
    <property type="project" value="UniProtKB-SubCell"/>
</dbReference>
<evidence type="ECO:0000256" key="6">
    <source>
        <dbReference type="ARBA" id="ARBA00022989"/>
    </source>
</evidence>
<protein>
    <submittedName>
        <fullName evidence="9">Putative transporter YfdV</fullName>
    </submittedName>
</protein>
<evidence type="ECO:0000256" key="2">
    <source>
        <dbReference type="ARBA" id="ARBA00010145"/>
    </source>
</evidence>
<dbReference type="Gene3D" id="1.20.1530.20">
    <property type="match status" value="2"/>
</dbReference>
<feature type="transmembrane region" description="Helical" evidence="8">
    <location>
        <begin position="229"/>
        <end position="251"/>
    </location>
</feature>
<evidence type="ECO:0000256" key="5">
    <source>
        <dbReference type="ARBA" id="ARBA00022692"/>
    </source>
</evidence>
<feature type="transmembrane region" description="Helical" evidence="8">
    <location>
        <begin position="197"/>
        <end position="217"/>
    </location>
</feature>
<feature type="transmembrane region" description="Helical" evidence="8">
    <location>
        <begin position="257"/>
        <end position="277"/>
    </location>
</feature>
<keyword evidence="6 8" id="KW-1133">Transmembrane helix</keyword>
<dbReference type="InterPro" id="IPR038770">
    <property type="entry name" value="Na+/solute_symporter_sf"/>
</dbReference>
<evidence type="ECO:0000256" key="4">
    <source>
        <dbReference type="ARBA" id="ARBA00022475"/>
    </source>
</evidence>